<evidence type="ECO:0000256" key="1">
    <source>
        <dbReference type="SAM" id="Phobius"/>
    </source>
</evidence>
<gene>
    <name evidence="2" type="ORF">ERX27_09900</name>
</gene>
<sequence length="65" mass="7685">MSKQLWRTLITTLLIINVGAILLLTESYFNWQEINQLVRGADARGLDYELVITNEWTNDYQFHIK</sequence>
<evidence type="ECO:0000313" key="2">
    <source>
        <dbReference type="EMBL" id="TDL94180.1"/>
    </source>
</evidence>
<comment type="caution">
    <text evidence="2">The sequence shown here is derived from an EMBL/GenBank/DDBJ whole genome shotgun (WGS) entry which is preliminary data.</text>
</comment>
<protein>
    <submittedName>
        <fullName evidence="2">Uncharacterized protein</fullName>
    </submittedName>
</protein>
<dbReference type="EMBL" id="SCWA01000021">
    <property type="protein sequence ID" value="TDL94180.1"/>
    <property type="molecule type" value="Genomic_DNA"/>
</dbReference>
<evidence type="ECO:0000313" key="3">
    <source>
        <dbReference type="Proteomes" id="UP000295310"/>
    </source>
</evidence>
<keyword evidence="1" id="KW-1133">Transmembrane helix</keyword>
<dbReference type="Proteomes" id="UP000295310">
    <property type="component" value="Unassembled WGS sequence"/>
</dbReference>
<dbReference type="AlphaFoldDB" id="A0A4R6BB36"/>
<keyword evidence="3" id="KW-1185">Reference proteome</keyword>
<dbReference type="RefSeq" id="WP_133432667.1">
    <property type="nucleotide sequence ID" value="NZ_SCWA01000021.1"/>
</dbReference>
<feature type="transmembrane region" description="Helical" evidence="1">
    <location>
        <begin position="6"/>
        <end position="24"/>
    </location>
</feature>
<proteinExistence type="predicted"/>
<accession>A0A4R6BB36</accession>
<organism evidence="2 3">
    <name type="scientific">Macrococcus brunensis</name>
    <dbReference type="NCBI Taxonomy" id="198483"/>
    <lineage>
        <taxon>Bacteria</taxon>
        <taxon>Bacillati</taxon>
        <taxon>Bacillota</taxon>
        <taxon>Bacilli</taxon>
        <taxon>Bacillales</taxon>
        <taxon>Staphylococcaceae</taxon>
        <taxon>Macrococcus</taxon>
    </lineage>
</organism>
<keyword evidence="1" id="KW-0472">Membrane</keyword>
<reference evidence="2 3" key="1">
    <citation type="submission" date="2019-01" db="EMBL/GenBank/DDBJ databases">
        <title>Draft genome sequences of the type strains of six Macrococcus species.</title>
        <authorList>
            <person name="Mazhar S."/>
            <person name="Altermann E."/>
            <person name="Hill C."/>
            <person name="Mcauliffe O."/>
        </authorList>
    </citation>
    <scope>NUCLEOTIDE SEQUENCE [LARGE SCALE GENOMIC DNA]</scope>
    <source>
        <strain evidence="2 3">CCM4811</strain>
    </source>
</reference>
<keyword evidence="1" id="KW-0812">Transmembrane</keyword>
<dbReference type="OrthoDB" id="2456736at2"/>
<name>A0A4R6BB36_9STAP</name>